<gene>
    <name evidence="1" type="ORF">ORPV_853</name>
</gene>
<dbReference type="RefSeq" id="YP_009449059.1">
    <property type="nucleotide sequence ID" value="NC_036594.1"/>
</dbReference>
<dbReference type="Proteomes" id="UP000236316">
    <property type="component" value="Segment"/>
</dbReference>
<sequence length="431" mass="50711">MEEYPIFPREISNIILSEVAPQDIPNICLVNRDMSSCKNALIKYYGKDGYDVINSLTYEQFVKLSNMLWPTLDFTSKQNDDRIITQLLHRALSLSYNDEVNEIGKIAYNKSFSVYREYTNNLLLSYSLRMKGNLPKDRKLVKVNNIGEGEIENDNYSLLRYIENEGDISKWSYKYIIKCLSLLNFSSYPSLVFNILKSYIFVAEDWTDGKKETKPYVNDTFADRMILKQIYELPLGECNNYIRNNLNRLDSIKDDIKKLLPFVYTQRKNDNGDNDYDVHLAAYLFKYNRGEIFNRVSNYIIIIGDYDLYKLVEFIKYNRWDDVLTGITTIDNVLAVEPAVGYIKNVLTEYSDIMSYYNIRFISRLIDESRLQDKSIVSYFHTMRSFIPSRQSNPMLDVFFDISIVQLFIFASFDKGQFIDYLRYALDRIVL</sequence>
<organism evidence="1">
    <name type="scientific">Orpheovirus IHUMI-LCC2</name>
    <dbReference type="NCBI Taxonomy" id="2023057"/>
    <lineage>
        <taxon>Viruses</taxon>
        <taxon>Varidnaviria</taxon>
        <taxon>Bamfordvirae</taxon>
        <taxon>Nucleocytoviricota</taxon>
        <taxon>Megaviricetes</taxon>
        <taxon>Pimascovirales</taxon>
        <taxon>Ocovirineae</taxon>
        <taxon>Orpheoviridae</taxon>
        <taxon>Alphaorpheovirus</taxon>
        <taxon>Alphaorpheovirus massiliense</taxon>
    </lineage>
</organism>
<dbReference type="EMBL" id="LT906555">
    <property type="protein sequence ID" value="SNW62757.1"/>
    <property type="molecule type" value="Genomic_DNA"/>
</dbReference>
<proteinExistence type="predicted"/>
<evidence type="ECO:0000313" key="1">
    <source>
        <dbReference type="EMBL" id="SNW62757.1"/>
    </source>
</evidence>
<dbReference type="GeneID" id="35382687"/>
<protein>
    <submittedName>
        <fullName evidence="1">F-box domain-containing protein</fullName>
    </submittedName>
</protein>
<keyword evidence="2" id="KW-1185">Reference proteome</keyword>
<name>A0A2I2L5F5_9VIRU</name>
<reference evidence="1" key="1">
    <citation type="submission" date="2017-08" db="EMBL/GenBank/DDBJ databases">
        <authorList>
            <consortium name="Urmite Genomes"/>
        </authorList>
    </citation>
    <scope>NUCLEOTIDE SEQUENCE [LARGE SCALE GENOMIC DNA]</scope>
    <source>
        <strain evidence="1">IHUMI-LCC2</strain>
    </source>
</reference>
<accession>A0A2I2L5F5</accession>
<dbReference type="KEGG" id="vg:35382687"/>
<evidence type="ECO:0000313" key="2">
    <source>
        <dbReference type="Proteomes" id="UP000236316"/>
    </source>
</evidence>